<dbReference type="AlphaFoldDB" id="A0A815BBY6"/>
<keyword evidence="3" id="KW-1185">Reference proteome</keyword>
<evidence type="ECO:0000313" key="3">
    <source>
        <dbReference type="Proteomes" id="UP000663870"/>
    </source>
</evidence>
<evidence type="ECO:0000313" key="1">
    <source>
        <dbReference type="EMBL" id="CAF1076994.1"/>
    </source>
</evidence>
<evidence type="ECO:0000313" key="2">
    <source>
        <dbReference type="EMBL" id="CAF1265597.1"/>
    </source>
</evidence>
<dbReference type="EMBL" id="CAJNOL010001015">
    <property type="protein sequence ID" value="CAF1265597.1"/>
    <property type="molecule type" value="Genomic_DNA"/>
</dbReference>
<accession>A0A815BBY6</accession>
<dbReference type="Proteomes" id="UP000663870">
    <property type="component" value="Unassembled WGS sequence"/>
</dbReference>
<protein>
    <submittedName>
        <fullName evidence="2">Uncharacterized protein</fullName>
    </submittedName>
</protein>
<dbReference type="EMBL" id="CAJNOH010000568">
    <property type="protein sequence ID" value="CAF1076994.1"/>
    <property type="molecule type" value="Genomic_DNA"/>
</dbReference>
<comment type="caution">
    <text evidence="2">The sequence shown here is derived from an EMBL/GenBank/DDBJ whole genome shotgun (WGS) entry which is preliminary data.</text>
</comment>
<proteinExistence type="predicted"/>
<dbReference type="Proteomes" id="UP000663854">
    <property type="component" value="Unassembled WGS sequence"/>
</dbReference>
<gene>
    <name evidence="2" type="ORF">JXQ802_LOCUS27718</name>
    <name evidence="1" type="ORF">PYM288_LOCUS18468</name>
</gene>
<reference evidence="2" key="1">
    <citation type="submission" date="2021-02" db="EMBL/GenBank/DDBJ databases">
        <authorList>
            <person name="Nowell W R."/>
        </authorList>
    </citation>
    <scope>NUCLEOTIDE SEQUENCE</scope>
</reference>
<name>A0A815BBY6_9BILA</name>
<sequence length="94" mass="10572">MTTTSAKKKDILDVGMDKYDLRTGCLASTGANPCVIFLVLFMNNEEIFIEHRFSMPDNVNKDNMKKCLSYVASHIDDLVQAKTNISLIVLIVFI</sequence>
<organism evidence="2 3">
    <name type="scientific">Rotaria sordida</name>
    <dbReference type="NCBI Taxonomy" id="392033"/>
    <lineage>
        <taxon>Eukaryota</taxon>
        <taxon>Metazoa</taxon>
        <taxon>Spiralia</taxon>
        <taxon>Gnathifera</taxon>
        <taxon>Rotifera</taxon>
        <taxon>Eurotatoria</taxon>
        <taxon>Bdelloidea</taxon>
        <taxon>Philodinida</taxon>
        <taxon>Philodinidae</taxon>
        <taxon>Rotaria</taxon>
    </lineage>
</organism>